<dbReference type="HOGENOM" id="CLU_596477_0_0_1"/>
<sequence length="459" mass="47023">MHLLLSAGLLLGLARPAAKQRLAGLFGADADPVLACPRDGSALFPERAIYGRTRREARVSAGGVRYPVADGEYVDLLASSGRGDGDGITPGRLAEEVREAFATRTQTQMFRTPVLGFLYERGWRQQFRAAGFPGIEKEYDEVSAFFEPVAAQGRGVVVDMSCGSGLMYRRLLAGRIGGSGRTLACDYSEVMLKETRRRALEQGLAPAALELLRCDVAQLPMRDGAVDAMHAGAALHSWPNLEKGLSEIRRVLRPDGGRFFATTFLRGAYPGTTSATPGQSGGGGGSFRFFESEEELRQLLIAAGFPPDGVSVRREGRGCAIVKAVLGGAAAGGGSTAAAAAPRAAVAGVAAAGMVAAAAAPPSTAAAARPPSASAAASPAPLSASGGAAAAEAAGGDGRSGVVGGAGGAGGARDRRRDGAGAGEASGKAALEATIAQEEEEMIEELLDDQGIQDYMWSD</sequence>
<dbReference type="InterPro" id="IPR013216">
    <property type="entry name" value="Methyltransf_11"/>
</dbReference>
<dbReference type="CDD" id="cd02440">
    <property type="entry name" value="AdoMet_MTases"/>
    <property type="match status" value="1"/>
</dbReference>
<dbReference type="PaxDb" id="2903-EOD28852"/>
<dbReference type="eggNOG" id="ENOG502QPQG">
    <property type="taxonomic scope" value="Eukaryota"/>
</dbReference>
<evidence type="ECO:0000259" key="3">
    <source>
        <dbReference type="Pfam" id="PF08241"/>
    </source>
</evidence>
<dbReference type="KEGG" id="ehx:EMIHUDRAFT_442892"/>
<dbReference type="GeneID" id="17274398"/>
<feature type="signal peptide" evidence="2">
    <location>
        <begin position="1"/>
        <end position="19"/>
    </location>
</feature>
<name>A0A0D3JZB7_EMIH1</name>
<proteinExistence type="predicted"/>
<feature type="region of interest" description="Disordered" evidence="1">
    <location>
        <begin position="365"/>
        <end position="384"/>
    </location>
</feature>
<feature type="compositionally biased region" description="Gly residues" evidence="1">
    <location>
        <begin position="395"/>
        <end position="411"/>
    </location>
</feature>
<feature type="chain" id="PRO_5044280403" description="Methyltransferase type 11 domain-containing protein" evidence="2">
    <location>
        <begin position="20"/>
        <end position="459"/>
    </location>
</feature>
<feature type="region of interest" description="Disordered" evidence="1">
    <location>
        <begin position="390"/>
        <end position="433"/>
    </location>
</feature>
<keyword evidence="5" id="KW-1185">Reference proteome</keyword>
<organism evidence="4 5">
    <name type="scientific">Emiliania huxleyi (strain CCMP1516)</name>
    <dbReference type="NCBI Taxonomy" id="280463"/>
    <lineage>
        <taxon>Eukaryota</taxon>
        <taxon>Haptista</taxon>
        <taxon>Haptophyta</taxon>
        <taxon>Prymnesiophyceae</taxon>
        <taxon>Isochrysidales</taxon>
        <taxon>Noelaerhabdaceae</taxon>
        <taxon>Emiliania</taxon>
    </lineage>
</organism>
<dbReference type="Proteomes" id="UP000013827">
    <property type="component" value="Unassembled WGS sequence"/>
</dbReference>
<dbReference type="PANTHER" id="PTHR43591">
    <property type="entry name" value="METHYLTRANSFERASE"/>
    <property type="match status" value="1"/>
</dbReference>
<dbReference type="Gene3D" id="3.40.50.150">
    <property type="entry name" value="Vaccinia Virus protein VP39"/>
    <property type="match status" value="1"/>
</dbReference>
<feature type="domain" description="Methyltransferase type 11" evidence="3">
    <location>
        <begin position="158"/>
        <end position="256"/>
    </location>
</feature>
<protein>
    <recommendedName>
        <fullName evidence="3">Methyltransferase type 11 domain-containing protein</fullName>
    </recommendedName>
</protein>
<accession>A0A0D3JZB7</accession>
<evidence type="ECO:0000313" key="4">
    <source>
        <dbReference type="EnsemblProtists" id="EOD28852"/>
    </source>
</evidence>
<dbReference type="RefSeq" id="XP_005781281.1">
    <property type="nucleotide sequence ID" value="XM_005781224.1"/>
</dbReference>
<keyword evidence="2" id="KW-0732">Signal</keyword>
<evidence type="ECO:0000313" key="5">
    <source>
        <dbReference type="Proteomes" id="UP000013827"/>
    </source>
</evidence>
<evidence type="ECO:0000256" key="1">
    <source>
        <dbReference type="SAM" id="MobiDB-lite"/>
    </source>
</evidence>
<dbReference type="GO" id="GO:0008757">
    <property type="term" value="F:S-adenosylmethionine-dependent methyltransferase activity"/>
    <property type="evidence" value="ECO:0007669"/>
    <property type="project" value="InterPro"/>
</dbReference>
<dbReference type="AlphaFoldDB" id="A0A0D3JZB7"/>
<dbReference type="STRING" id="2903.R1D1D7"/>
<dbReference type="SUPFAM" id="SSF53335">
    <property type="entry name" value="S-adenosyl-L-methionine-dependent methyltransferases"/>
    <property type="match status" value="1"/>
</dbReference>
<reference evidence="5" key="1">
    <citation type="journal article" date="2013" name="Nature">
        <title>Pan genome of the phytoplankton Emiliania underpins its global distribution.</title>
        <authorList>
            <person name="Read B.A."/>
            <person name="Kegel J."/>
            <person name="Klute M.J."/>
            <person name="Kuo A."/>
            <person name="Lefebvre S.C."/>
            <person name="Maumus F."/>
            <person name="Mayer C."/>
            <person name="Miller J."/>
            <person name="Monier A."/>
            <person name="Salamov A."/>
            <person name="Young J."/>
            <person name="Aguilar M."/>
            <person name="Claverie J.M."/>
            <person name="Frickenhaus S."/>
            <person name="Gonzalez K."/>
            <person name="Herman E.K."/>
            <person name="Lin Y.C."/>
            <person name="Napier J."/>
            <person name="Ogata H."/>
            <person name="Sarno A.F."/>
            <person name="Shmutz J."/>
            <person name="Schroeder D."/>
            <person name="de Vargas C."/>
            <person name="Verret F."/>
            <person name="von Dassow P."/>
            <person name="Valentin K."/>
            <person name="Van de Peer Y."/>
            <person name="Wheeler G."/>
            <person name="Dacks J.B."/>
            <person name="Delwiche C.F."/>
            <person name="Dyhrman S.T."/>
            <person name="Glockner G."/>
            <person name="John U."/>
            <person name="Richards T."/>
            <person name="Worden A.Z."/>
            <person name="Zhang X."/>
            <person name="Grigoriev I.V."/>
            <person name="Allen A.E."/>
            <person name="Bidle K."/>
            <person name="Borodovsky M."/>
            <person name="Bowler C."/>
            <person name="Brownlee C."/>
            <person name="Cock J.M."/>
            <person name="Elias M."/>
            <person name="Gladyshev V.N."/>
            <person name="Groth M."/>
            <person name="Guda C."/>
            <person name="Hadaegh A."/>
            <person name="Iglesias-Rodriguez M.D."/>
            <person name="Jenkins J."/>
            <person name="Jones B.M."/>
            <person name="Lawson T."/>
            <person name="Leese F."/>
            <person name="Lindquist E."/>
            <person name="Lobanov A."/>
            <person name="Lomsadze A."/>
            <person name="Malik S.B."/>
            <person name="Marsh M.E."/>
            <person name="Mackinder L."/>
            <person name="Mock T."/>
            <person name="Mueller-Roeber B."/>
            <person name="Pagarete A."/>
            <person name="Parker M."/>
            <person name="Probert I."/>
            <person name="Quesneville H."/>
            <person name="Raines C."/>
            <person name="Rensing S.A."/>
            <person name="Riano-Pachon D.M."/>
            <person name="Richier S."/>
            <person name="Rokitta S."/>
            <person name="Shiraiwa Y."/>
            <person name="Soanes D.M."/>
            <person name="van der Giezen M."/>
            <person name="Wahlund T.M."/>
            <person name="Williams B."/>
            <person name="Wilson W."/>
            <person name="Wolfe G."/>
            <person name="Wurch L.L."/>
        </authorList>
    </citation>
    <scope>NUCLEOTIDE SEQUENCE</scope>
</reference>
<reference evidence="4" key="2">
    <citation type="submission" date="2024-10" db="UniProtKB">
        <authorList>
            <consortium name="EnsemblProtists"/>
        </authorList>
    </citation>
    <scope>IDENTIFICATION</scope>
</reference>
<dbReference type="InterPro" id="IPR029063">
    <property type="entry name" value="SAM-dependent_MTases_sf"/>
</dbReference>
<feature type="compositionally biased region" description="Low complexity" evidence="1">
    <location>
        <begin position="423"/>
        <end position="433"/>
    </location>
</feature>
<dbReference type="EnsemblProtists" id="EOD28852">
    <property type="protein sequence ID" value="EOD28852"/>
    <property type="gene ID" value="EMIHUDRAFT_442892"/>
</dbReference>
<evidence type="ECO:0000256" key="2">
    <source>
        <dbReference type="SAM" id="SignalP"/>
    </source>
</evidence>
<dbReference type="PANTHER" id="PTHR43591:SF99">
    <property type="entry name" value="OS06G0646000 PROTEIN"/>
    <property type="match status" value="1"/>
</dbReference>
<dbReference type="Pfam" id="PF08241">
    <property type="entry name" value="Methyltransf_11"/>
    <property type="match status" value="1"/>
</dbReference>